<dbReference type="GO" id="GO:0001817">
    <property type="term" value="P:regulation of cytokine production"/>
    <property type="evidence" value="ECO:0007669"/>
    <property type="project" value="TreeGrafter"/>
</dbReference>
<dbReference type="PROSITE" id="PS00028">
    <property type="entry name" value="ZINC_FINGER_C2H2_1"/>
    <property type="match status" value="15"/>
</dbReference>
<feature type="domain" description="C2H2-type" evidence="12">
    <location>
        <begin position="125"/>
        <end position="153"/>
    </location>
</feature>
<evidence type="ECO:0000256" key="9">
    <source>
        <dbReference type="ARBA" id="ARBA00023163"/>
    </source>
</evidence>
<dbReference type="PANTHER" id="PTHR24399:SF54">
    <property type="entry name" value="GASTRULA ZINC FINGER PROTEIN XLCGF26.1-LIKE-RELATED"/>
    <property type="match status" value="1"/>
</dbReference>
<feature type="domain" description="C2H2-type" evidence="12">
    <location>
        <begin position="361"/>
        <end position="389"/>
    </location>
</feature>
<feature type="domain" description="C2H2-type" evidence="12">
    <location>
        <begin position="390"/>
        <end position="418"/>
    </location>
</feature>
<evidence type="ECO:0000256" key="10">
    <source>
        <dbReference type="ARBA" id="ARBA00023242"/>
    </source>
</evidence>
<dbReference type="FunFam" id="3.30.160.60:FF:000446">
    <property type="entry name" value="Zinc finger protein"/>
    <property type="match status" value="2"/>
</dbReference>
<dbReference type="Proteomes" id="UP001152799">
    <property type="component" value="Chromosome 13"/>
</dbReference>
<feature type="domain" description="C2H2-type" evidence="12">
    <location>
        <begin position="504"/>
        <end position="531"/>
    </location>
</feature>
<dbReference type="InterPro" id="IPR036236">
    <property type="entry name" value="Znf_C2H2_sf"/>
</dbReference>
<sequence length="565" mass="66376">MQKHNPDGSFAKFPCTVCNKIYSSRTCLYRHELICKGLTSIQKCKTCNKQVDSSLMRDHNRTHQEKRYECHICHKKFKENWYLKKHVLLHADRLKFPCDVCGFMCATQYTAQLHKKAKHTKEFAAFCDLCGKGFVNVSFLNNHKKKTHKDENEPTQLYQCTVEGCNKTYRSNKSLKLHLPTHCEQKPVHPCPHCSKILHHPESLKRHIRINHSGNPKKIYECRVCNKTLATNASLNKHLMIHTGEKPFVCESCGKCFNKRSLLRIHMVVHTKQRPYVCKVCKKGFTQLKIKTESCLKCKQCGYISTSPIFLKEHTVMVHTHEYRYFCDFCNKGFFMKCRKRSHERSVHQKTAKRRPKGKPWTCNECGRVLANKFSFKQHKLLVHERELNFCCDKCGKGFPLLSYLTQHEQVNHPTSEPLTCPDCDKRFKTRDALRRHQHVHSDNREFHCEVCPKKFIHITSFKRHLREHKNGRKIFACEVCRKIVTSTSSLQDHMRTHTGEKPFNCTHCDKTFVTNKQLKVHIVVHTKEKRHLCKVCDKRFTQRSTLKAHFLKNHPGETLDILNK</sequence>
<keyword evidence="14" id="KW-1185">Reference proteome</keyword>
<keyword evidence="10" id="KW-0539">Nucleus</keyword>
<gene>
    <name evidence="13" type="ORF">CEUTPL_LOCUS3752</name>
</gene>
<evidence type="ECO:0000256" key="1">
    <source>
        <dbReference type="ARBA" id="ARBA00004123"/>
    </source>
</evidence>
<organism evidence="13 14">
    <name type="scientific">Ceutorhynchus assimilis</name>
    <name type="common">cabbage seed weevil</name>
    <dbReference type="NCBI Taxonomy" id="467358"/>
    <lineage>
        <taxon>Eukaryota</taxon>
        <taxon>Metazoa</taxon>
        <taxon>Ecdysozoa</taxon>
        <taxon>Arthropoda</taxon>
        <taxon>Hexapoda</taxon>
        <taxon>Insecta</taxon>
        <taxon>Pterygota</taxon>
        <taxon>Neoptera</taxon>
        <taxon>Endopterygota</taxon>
        <taxon>Coleoptera</taxon>
        <taxon>Polyphaga</taxon>
        <taxon>Cucujiformia</taxon>
        <taxon>Curculionidae</taxon>
        <taxon>Ceutorhynchinae</taxon>
        <taxon>Ceutorhynchus</taxon>
    </lineage>
</organism>
<dbReference type="OrthoDB" id="6735276at2759"/>
<dbReference type="Gene3D" id="3.30.160.60">
    <property type="entry name" value="Classic Zinc Finger"/>
    <property type="match status" value="12"/>
</dbReference>
<comment type="subcellular location">
    <subcellularLocation>
        <location evidence="1">Nucleus</location>
    </subcellularLocation>
</comment>
<dbReference type="PROSITE" id="PS50157">
    <property type="entry name" value="ZINC_FINGER_C2H2_2"/>
    <property type="match status" value="15"/>
</dbReference>
<dbReference type="SUPFAM" id="SSF57667">
    <property type="entry name" value="beta-beta-alpha zinc fingers"/>
    <property type="match status" value="10"/>
</dbReference>
<evidence type="ECO:0000256" key="8">
    <source>
        <dbReference type="ARBA" id="ARBA00023125"/>
    </source>
</evidence>
<dbReference type="AlphaFoldDB" id="A0A9N9MJH8"/>
<feature type="domain" description="C2H2-type" evidence="12">
    <location>
        <begin position="158"/>
        <end position="187"/>
    </location>
</feature>
<name>A0A9N9MJH8_9CUCU</name>
<evidence type="ECO:0000256" key="2">
    <source>
        <dbReference type="ARBA" id="ARBA00006991"/>
    </source>
</evidence>
<feature type="domain" description="C2H2-type" evidence="12">
    <location>
        <begin position="447"/>
        <end position="474"/>
    </location>
</feature>
<keyword evidence="8" id="KW-0238">DNA-binding</keyword>
<feature type="domain" description="C2H2-type" evidence="12">
    <location>
        <begin position="248"/>
        <end position="275"/>
    </location>
</feature>
<feature type="domain" description="C2H2-type" evidence="12">
    <location>
        <begin position="220"/>
        <end position="247"/>
    </location>
</feature>
<evidence type="ECO:0000256" key="3">
    <source>
        <dbReference type="ARBA" id="ARBA00022723"/>
    </source>
</evidence>
<keyword evidence="4" id="KW-0677">Repeat</keyword>
<feature type="domain" description="C2H2-type" evidence="12">
    <location>
        <begin position="419"/>
        <end position="446"/>
    </location>
</feature>
<dbReference type="SMART" id="SM00355">
    <property type="entry name" value="ZnF_C2H2"/>
    <property type="match status" value="18"/>
</dbReference>
<dbReference type="Pfam" id="PF00096">
    <property type="entry name" value="zf-C2H2"/>
    <property type="match status" value="8"/>
</dbReference>
<keyword evidence="7" id="KW-0805">Transcription regulation</keyword>
<dbReference type="GO" id="GO:0001227">
    <property type="term" value="F:DNA-binding transcription repressor activity, RNA polymerase II-specific"/>
    <property type="evidence" value="ECO:0007669"/>
    <property type="project" value="TreeGrafter"/>
</dbReference>
<feature type="domain" description="C2H2-type" evidence="12">
    <location>
        <begin position="68"/>
        <end position="95"/>
    </location>
</feature>
<feature type="domain" description="C2H2-type" evidence="12">
    <location>
        <begin position="532"/>
        <end position="560"/>
    </location>
</feature>
<dbReference type="FunFam" id="3.30.160.60:FF:000557">
    <property type="entry name" value="zinc finger and SCAN domain-containing protein 29"/>
    <property type="match status" value="1"/>
</dbReference>
<feature type="domain" description="C2H2-type" evidence="12">
    <location>
        <begin position="189"/>
        <end position="217"/>
    </location>
</feature>
<dbReference type="PANTHER" id="PTHR24399">
    <property type="entry name" value="ZINC FINGER AND BTB DOMAIN-CONTAINING"/>
    <property type="match status" value="1"/>
</dbReference>
<evidence type="ECO:0000256" key="11">
    <source>
        <dbReference type="PROSITE-ProRule" id="PRU00042"/>
    </source>
</evidence>
<reference evidence="13" key="1">
    <citation type="submission" date="2022-01" db="EMBL/GenBank/DDBJ databases">
        <authorList>
            <person name="King R."/>
        </authorList>
    </citation>
    <scope>NUCLEOTIDE SEQUENCE</scope>
</reference>
<evidence type="ECO:0000259" key="12">
    <source>
        <dbReference type="PROSITE" id="PS50157"/>
    </source>
</evidence>
<dbReference type="GO" id="GO:0002682">
    <property type="term" value="P:regulation of immune system process"/>
    <property type="evidence" value="ECO:0007669"/>
    <property type="project" value="TreeGrafter"/>
</dbReference>
<evidence type="ECO:0000313" key="14">
    <source>
        <dbReference type="Proteomes" id="UP001152799"/>
    </source>
</evidence>
<dbReference type="EMBL" id="OU892289">
    <property type="protein sequence ID" value="CAG9763082.1"/>
    <property type="molecule type" value="Genomic_DNA"/>
</dbReference>
<feature type="domain" description="C2H2-type" evidence="12">
    <location>
        <begin position="325"/>
        <end position="353"/>
    </location>
</feature>
<dbReference type="GO" id="GO:0005654">
    <property type="term" value="C:nucleoplasm"/>
    <property type="evidence" value="ECO:0007669"/>
    <property type="project" value="TreeGrafter"/>
</dbReference>
<feature type="domain" description="C2H2-type" evidence="12">
    <location>
        <begin position="476"/>
        <end position="503"/>
    </location>
</feature>
<dbReference type="Pfam" id="PF12874">
    <property type="entry name" value="zf-met"/>
    <property type="match status" value="1"/>
</dbReference>
<dbReference type="GO" id="GO:0000978">
    <property type="term" value="F:RNA polymerase II cis-regulatory region sequence-specific DNA binding"/>
    <property type="evidence" value="ECO:0007669"/>
    <property type="project" value="TreeGrafter"/>
</dbReference>
<evidence type="ECO:0000313" key="13">
    <source>
        <dbReference type="EMBL" id="CAG9763082.1"/>
    </source>
</evidence>
<dbReference type="GO" id="GO:0008270">
    <property type="term" value="F:zinc ion binding"/>
    <property type="evidence" value="ECO:0007669"/>
    <property type="project" value="UniProtKB-KW"/>
</dbReference>
<evidence type="ECO:0000256" key="5">
    <source>
        <dbReference type="ARBA" id="ARBA00022771"/>
    </source>
</evidence>
<keyword evidence="9" id="KW-0804">Transcription</keyword>
<accession>A0A9N9MJH8</accession>
<proteinExistence type="inferred from homology"/>
<dbReference type="FunFam" id="3.30.160.60:FF:001480">
    <property type="entry name" value="Si:cabz01071911.3"/>
    <property type="match status" value="1"/>
</dbReference>
<protein>
    <recommendedName>
        <fullName evidence="12">C2H2-type domain-containing protein</fullName>
    </recommendedName>
</protein>
<evidence type="ECO:0000256" key="4">
    <source>
        <dbReference type="ARBA" id="ARBA00022737"/>
    </source>
</evidence>
<keyword evidence="5 11" id="KW-0863">Zinc-finger</keyword>
<feature type="domain" description="C2H2-type" evidence="12">
    <location>
        <begin position="296"/>
        <end position="324"/>
    </location>
</feature>
<comment type="similarity">
    <text evidence="2">Belongs to the krueppel C2H2-type zinc-finger protein family.</text>
</comment>
<dbReference type="InterPro" id="IPR013087">
    <property type="entry name" value="Znf_C2H2_type"/>
</dbReference>
<keyword evidence="6" id="KW-0862">Zinc</keyword>
<keyword evidence="3" id="KW-0479">Metal-binding</keyword>
<evidence type="ECO:0000256" key="6">
    <source>
        <dbReference type="ARBA" id="ARBA00022833"/>
    </source>
</evidence>
<evidence type="ECO:0000256" key="7">
    <source>
        <dbReference type="ARBA" id="ARBA00023015"/>
    </source>
</evidence>